<reference evidence="3" key="2">
    <citation type="submission" date="2020-09" db="EMBL/GenBank/DDBJ databases">
        <authorList>
            <person name="Sun Q."/>
            <person name="Zhou Y."/>
        </authorList>
    </citation>
    <scope>NUCLEOTIDE SEQUENCE</scope>
    <source>
        <strain evidence="3">CGMCC 4.7278</strain>
    </source>
</reference>
<protein>
    <recommendedName>
        <fullName evidence="5">Recombinase</fullName>
    </recommendedName>
</protein>
<keyword evidence="4" id="KW-1185">Reference proteome</keyword>
<dbReference type="Proteomes" id="UP000612956">
    <property type="component" value="Unassembled WGS sequence"/>
</dbReference>
<evidence type="ECO:0000256" key="1">
    <source>
        <dbReference type="ARBA" id="ARBA00023125"/>
    </source>
</evidence>
<dbReference type="InterPro" id="IPR010998">
    <property type="entry name" value="Integrase_recombinase_N"/>
</dbReference>
<dbReference type="EMBL" id="BMMW01000007">
    <property type="protein sequence ID" value="GGK68559.1"/>
    <property type="molecule type" value="Genomic_DNA"/>
</dbReference>
<organism evidence="3 4">
    <name type="scientific">Nocardia camponoti</name>
    <dbReference type="NCBI Taxonomy" id="1616106"/>
    <lineage>
        <taxon>Bacteria</taxon>
        <taxon>Bacillati</taxon>
        <taxon>Actinomycetota</taxon>
        <taxon>Actinomycetes</taxon>
        <taxon>Mycobacteriales</taxon>
        <taxon>Nocardiaceae</taxon>
        <taxon>Nocardia</taxon>
    </lineage>
</organism>
<name>A0A917VDZ5_9NOCA</name>
<dbReference type="GO" id="GO:0003677">
    <property type="term" value="F:DNA binding"/>
    <property type="evidence" value="ECO:0007669"/>
    <property type="project" value="UniProtKB-KW"/>
</dbReference>
<evidence type="ECO:0008006" key="5">
    <source>
        <dbReference type="Google" id="ProtNLM"/>
    </source>
</evidence>
<reference evidence="3" key="1">
    <citation type="journal article" date="2014" name="Int. J. Syst. Evol. Microbiol.">
        <title>Complete genome sequence of Corynebacterium casei LMG S-19264T (=DSM 44701T), isolated from a smear-ripened cheese.</title>
        <authorList>
            <consortium name="US DOE Joint Genome Institute (JGI-PGF)"/>
            <person name="Walter F."/>
            <person name="Albersmeier A."/>
            <person name="Kalinowski J."/>
            <person name="Ruckert C."/>
        </authorList>
    </citation>
    <scope>NUCLEOTIDE SEQUENCE</scope>
    <source>
        <strain evidence="3">CGMCC 4.7278</strain>
    </source>
</reference>
<dbReference type="AlphaFoldDB" id="A0A917VDZ5"/>
<comment type="caution">
    <text evidence="3">The sequence shown here is derived from an EMBL/GenBank/DDBJ whole genome shotgun (WGS) entry which is preliminary data.</text>
</comment>
<dbReference type="SUPFAM" id="SSF47823">
    <property type="entry name" value="lambda integrase-like, N-terminal domain"/>
    <property type="match status" value="1"/>
</dbReference>
<feature type="region of interest" description="Disordered" evidence="2">
    <location>
        <begin position="250"/>
        <end position="269"/>
    </location>
</feature>
<evidence type="ECO:0000256" key="2">
    <source>
        <dbReference type="SAM" id="MobiDB-lite"/>
    </source>
</evidence>
<sequence>MTTERALARYGYDWARWTDWATARGYDACPADPLAIMAYLAAHAGSTSTKRGWVSAINHHHRAAGYPPPGRAAAVKAAWTTARHRAQRDRVDEVVATLPEWGWPQGLFGRRDAAILVLAAAGLPHSTIAALRHSDIVIASDCVMVGPQPLAVLDERDDPDRCPVAIIDRWLTATSLIGASMIPVREWLTTGIMRPGSRSPSTPSAPLFVAIDRDGQTPFPPTHLAPSSVRAIITNHLEGRSPAHQARCRIPIASSPPPEPEPPRLPDTHAHGVAARRAAVDAFAAIDQELEAAELQFDLRIRQVMTELGWE</sequence>
<gene>
    <name evidence="3" type="ORF">GCM10011591_45850</name>
</gene>
<dbReference type="RefSeq" id="WP_188831150.1">
    <property type="nucleotide sequence ID" value="NZ_BMMW01000007.1"/>
</dbReference>
<evidence type="ECO:0000313" key="3">
    <source>
        <dbReference type="EMBL" id="GGK68559.1"/>
    </source>
</evidence>
<accession>A0A917VDZ5</accession>
<keyword evidence="1" id="KW-0238">DNA-binding</keyword>
<evidence type="ECO:0000313" key="4">
    <source>
        <dbReference type="Proteomes" id="UP000612956"/>
    </source>
</evidence>
<proteinExistence type="predicted"/>
<dbReference type="Gene3D" id="1.10.150.130">
    <property type="match status" value="1"/>
</dbReference>